<accession>A0A098B426</accession>
<dbReference type="GO" id="GO:0009306">
    <property type="term" value="P:protein secretion"/>
    <property type="evidence" value="ECO:0007669"/>
    <property type="project" value="InterPro"/>
</dbReference>
<protein>
    <recommendedName>
        <fullName evidence="3 9">Flagellar biosynthetic protein FliQ</fullName>
    </recommendedName>
</protein>
<dbReference type="InterPro" id="IPR002191">
    <property type="entry name" value="Bac_export_3"/>
</dbReference>
<organism evidence="10">
    <name type="scientific">Desulfitobacterium hafniense</name>
    <name type="common">Desulfitobacterium frappieri</name>
    <dbReference type="NCBI Taxonomy" id="49338"/>
    <lineage>
        <taxon>Bacteria</taxon>
        <taxon>Bacillati</taxon>
        <taxon>Bacillota</taxon>
        <taxon>Clostridia</taxon>
        <taxon>Eubacteriales</taxon>
        <taxon>Desulfitobacteriaceae</taxon>
        <taxon>Desulfitobacterium</taxon>
    </lineage>
</organism>
<keyword evidence="6 9" id="KW-1133">Transmembrane helix</keyword>
<evidence type="ECO:0000256" key="6">
    <source>
        <dbReference type="ARBA" id="ARBA00022989"/>
    </source>
</evidence>
<dbReference type="PATRIC" id="fig|49338.4.peg.3464"/>
<evidence type="ECO:0000256" key="3">
    <source>
        <dbReference type="ARBA" id="ARBA00021718"/>
    </source>
</evidence>
<sequence>MNQSDVLYLAKEALMTALMIGGPVLGVSLLVGLLVSIFQAMTQIQEQTLTFIPKILAIALVMLLLGPWMLNVITGFTTNLFNDLAIFGKY</sequence>
<dbReference type="GO" id="GO:0044780">
    <property type="term" value="P:bacterial-type flagellum assembly"/>
    <property type="evidence" value="ECO:0007669"/>
    <property type="project" value="InterPro"/>
</dbReference>
<comment type="subcellular location">
    <subcellularLocation>
        <location evidence="1 9">Cell membrane</location>
        <topology evidence="1">Multi-pass membrane protein</topology>
    </subcellularLocation>
    <subcellularLocation>
        <location evidence="9">Bacterial flagellum basal body</location>
    </subcellularLocation>
</comment>
<dbReference type="PIRSF" id="PIRSF004669">
    <property type="entry name" value="FliQ"/>
    <property type="match status" value="1"/>
</dbReference>
<evidence type="ECO:0000256" key="4">
    <source>
        <dbReference type="ARBA" id="ARBA00022475"/>
    </source>
</evidence>
<dbReference type="Pfam" id="PF01313">
    <property type="entry name" value="Bac_export_3"/>
    <property type="match status" value="1"/>
</dbReference>
<comment type="similarity">
    <text evidence="2 9">Belongs to the FliQ/MopD/SpaQ family.</text>
</comment>
<dbReference type="InterPro" id="IPR006305">
    <property type="entry name" value="FliQ"/>
</dbReference>
<reference evidence="10" key="1">
    <citation type="submission" date="2014-07" db="EMBL/GenBank/DDBJ databases">
        <authorList>
            <person name="Hornung V.Bastian."/>
        </authorList>
    </citation>
    <scope>NUCLEOTIDE SEQUENCE</scope>
    <source>
        <strain evidence="10">PCE-S</strain>
    </source>
</reference>
<dbReference type="EMBL" id="LK996017">
    <property type="protein sequence ID" value="CDX03102.1"/>
    <property type="molecule type" value="Genomic_DNA"/>
</dbReference>
<dbReference type="RefSeq" id="WP_005816214.1">
    <property type="nucleotide sequence ID" value="NZ_CABKQQ010000060.1"/>
</dbReference>
<dbReference type="AlphaFoldDB" id="A0A098B426"/>
<evidence type="ECO:0000256" key="9">
    <source>
        <dbReference type="RuleBase" id="RU364090"/>
    </source>
</evidence>
<keyword evidence="10" id="KW-0969">Cilium</keyword>
<keyword evidence="8 9" id="KW-0975">Bacterial flagellum</keyword>
<name>A0A098B426_DESHA</name>
<dbReference type="NCBIfam" id="TIGR01402">
    <property type="entry name" value="fliQ"/>
    <property type="match status" value="1"/>
</dbReference>
<dbReference type="GO" id="GO:0005886">
    <property type="term" value="C:plasma membrane"/>
    <property type="evidence" value="ECO:0007669"/>
    <property type="project" value="UniProtKB-SubCell"/>
</dbReference>
<keyword evidence="5 9" id="KW-0812">Transmembrane</keyword>
<evidence type="ECO:0000256" key="8">
    <source>
        <dbReference type="ARBA" id="ARBA00023143"/>
    </source>
</evidence>
<evidence type="ECO:0000313" key="10">
    <source>
        <dbReference type="EMBL" id="CDX03102.1"/>
    </source>
</evidence>
<keyword evidence="10" id="KW-0282">Flagellum</keyword>
<keyword evidence="4 9" id="KW-1003">Cell membrane</keyword>
<dbReference type="PRINTS" id="PR00952">
    <property type="entry name" value="TYPE3IMQPROT"/>
</dbReference>
<dbReference type="PANTHER" id="PTHR34040:SF2">
    <property type="entry name" value="FLAGELLAR BIOSYNTHETIC PROTEIN FLIQ"/>
    <property type="match status" value="1"/>
</dbReference>
<evidence type="ECO:0000256" key="5">
    <source>
        <dbReference type="ARBA" id="ARBA00022692"/>
    </source>
</evidence>
<feature type="transmembrane region" description="Helical" evidence="9">
    <location>
        <begin position="20"/>
        <end position="39"/>
    </location>
</feature>
<feature type="transmembrane region" description="Helical" evidence="9">
    <location>
        <begin position="51"/>
        <end position="70"/>
    </location>
</feature>
<keyword evidence="10" id="KW-0966">Cell projection</keyword>
<dbReference type="PANTHER" id="PTHR34040">
    <property type="entry name" value="FLAGELLAR BIOSYNTHETIC PROTEIN FLIQ"/>
    <property type="match status" value="1"/>
</dbReference>
<keyword evidence="7 9" id="KW-0472">Membrane</keyword>
<dbReference type="GO" id="GO:0009425">
    <property type="term" value="C:bacterial-type flagellum basal body"/>
    <property type="evidence" value="ECO:0007669"/>
    <property type="project" value="UniProtKB-SubCell"/>
</dbReference>
<gene>
    <name evidence="9" type="primary">fliQ</name>
    <name evidence="10" type="ORF">DPCES_3215</name>
</gene>
<evidence type="ECO:0000256" key="7">
    <source>
        <dbReference type="ARBA" id="ARBA00023136"/>
    </source>
</evidence>
<evidence type="ECO:0000256" key="2">
    <source>
        <dbReference type="ARBA" id="ARBA00006156"/>
    </source>
</evidence>
<comment type="function">
    <text evidence="9">Role in flagellar biosynthesis.</text>
</comment>
<proteinExistence type="inferred from homology"/>
<evidence type="ECO:0000256" key="1">
    <source>
        <dbReference type="ARBA" id="ARBA00004651"/>
    </source>
</evidence>